<comment type="caution">
    <text evidence="1">The sequence shown here is derived from an EMBL/GenBank/DDBJ whole genome shotgun (WGS) entry which is preliminary data.</text>
</comment>
<dbReference type="RefSeq" id="WP_065414040.1">
    <property type="nucleotide sequence ID" value="NZ_MASQ01000123.1"/>
</dbReference>
<gene>
    <name evidence="1" type="ORF">BBC27_01830</name>
</gene>
<dbReference type="AlphaFoldDB" id="A0A1B9BVT5"/>
<reference evidence="1 2" key="1">
    <citation type="submission" date="2016-07" db="EMBL/GenBank/DDBJ databases">
        <title>Draft genome of a psychrotolerant acidophile Acidithiobacillus ferrivorans strain YL15.</title>
        <authorList>
            <person name="Peng T."/>
            <person name="Ma L."/>
            <person name="Nan M."/>
            <person name="An N."/>
            <person name="Wang M."/>
            <person name="Qiu G."/>
            <person name="Zeng W."/>
        </authorList>
    </citation>
    <scope>NUCLEOTIDE SEQUENCE [LARGE SCALE GENOMIC DNA]</scope>
    <source>
        <strain evidence="1 2">YL15</strain>
    </source>
</reference>
<organism evidence="1 2">
    <name type="scientific">Acidithiobacillus ferrivorans</name>
    <dbReference type="NCBI Taxonomy" id="160808"/>
    <lineage>
        <taxon>Bacteria</taxon>
        <taxon>Pseudomonadati</taxon>
        <taxon>Pseudomonadota</taxon>
        <taxon>Acidithiobacillia</taxon>
        <taxon>Acidithiobacillales</taxon>
        <taxon>Acidithiobacillaceae</taxon>
        <taxon>Acidithiobacillus</taxon>
    </lineage>
</organism>
<name>A0A1B9BVT5_9PROT</name>
<dbReference type="Proteomes" id="UP000093129">
    <property type="component" value="Unassembled WGS sequence"/>
</dbReference>
<sequence>MATTSAERMRWKRARDRGTVWGDGDESQLSDTALIEQLAIACQKAREGQGNAIALGLLREIAARIGLSGKSL</sequence>
<evidence type="ECO:0000313" key="1">
    <source>
        <dbReference type="EMBL" id="OCB01821.1"/>
    </source>
</evidence>
<dbReference type="EMBL" id="MASQ01000123">
    <property type="protein sequence ID" value="OCB01821.1"/>
    <property type="molecule type" value="Genomic_DNA"/>
</dbReference>
<accession>A0A1B9BVT5</accession>
<evidence type="ECO:0000313" key="2">
    <source>
        <dbReference type="Proteomes" id="UP000093129"/>
    </source>
</evidence>
<proteinExistence type="predicted"/>
<protein>
    <submittedName>
        <fullName evidence="1">Uncharacterized protein</fullName>
    </submittedName>
</protein>